<gene>
    <name evidence="7" type="ORF">HF086_010833</name>
</gene>
<dbReference type="EMBL" id="JACEFF010000711">
    <property type="protein sequence ID" value="KAH9632440.1"/>
    <property type="molecule type" value="Genomic_DNA"/>
</dbReference>
<sequence length="306" mass="33273">MFLKPLSVVLWNASVSLVGCSYAGTMATWMRMAYPHLVNAAFSDSGPLQPQEEFPEYLEIVAKALAEQGSQECVDAIEAGVQGVLDLLATPTGPAQVSEIFHTVIYHYAALVQYATGTQIANHCRILLASAESDPVRRLAAVIRRDECVETRYSVLIEQYRNTSYDSRLSTCNFDEEKLRAGIDRTKIFFGGWAHMPDRVVSVAGGHDPWSPLGPNESHAHHNAPVYLVPNTTHCKAILPTSVLDSSELIRVRRAVMDRMHEFASTRPDSPTTVPPTDPTTEAAPGSATGVAASTLILLLTTLALA</sequence>
<dbReference type="AlphaFoldDB" id="A0A922M8U2"/>
<dbReference type="PANTHER" id="PTHR11010">
    <property type="entry name" value="PROTEASE S28 PRO-X CARBOXYPEPTIDASE-RELATED"/>
    <property type="match status" value="1"/>
</dbReference>
<reference evidence="7" key="1">
    <citation type="journal article" date="2021" name="G3 (Bethesda)">
        <title>Genome and transcriptome analysis of the beet armyworm Spodoptera exigua reveals targets for pest control. .</title>
        <authorList>
            <person name="Simon S."/>
            <person name="Breeschoten T."/>
            <person name="Jansen H.J."/>
            <person name="Dirks R.P."/>
            <person name="Schranz M.E."/>
            <person name="Ros V.I.D."/>
        </authorList>
    </citation>
    <scope>NUCLEOTIDE SEQUENCE</scope>
    <source>
        <strain evidence="7">TB_SE_WUR_2020</strain>
    </source>
</reference>
<dbReference type="InterPro" id="IPR029058">
    <property type="entry name" value="AB_hydrolase_fold"/>
</dbReference>
<feature type="region of interest" description="Disordered" evidence="6">
    <location>
        <begin position="264"/>
        <end position="287"/>
    </location>
</feature>
<dbReference type="Proteomes" id="UP000814243">
    <property type="component" value="Unassembled WGS sequence"/>
</dbReference>
<evidence type="ECO:0000256" key="5">
    <source>
        <dbReference type="ARBA" id="ARBA00023180"/>
    </source>
</evidence>
<keyword evidence="5" id="KW-0325">Glycoprotein</keyword>
<evidence type="ECO:0000256" key="6">
    <source>
        <dbReference type="SAM" id="MobiDB-lite"/>
    </source>
</evidence>
<keyword evidence="2" id="KW-0645">Protease</keyword>
<evidence type="ECO:0000256" key="2">
    <source>
        <dbReference type="ARBA" id="ARBA00022670"/>
    </source>
</evidence>
<organism evidence="7 8">
    <name type="scientific">Spodoptera exigua</name>
    <name type="common">Beet armyworm</name>
    <name type="synonym">Noctua fulgens</name>
    <dbReference type="NCBI Taxonomy" id="7107"/>
    <lineage>
        <taxon>Eukaryota</taxon>
        <taxon>Metazoa</taxon>
        <taxon>Ecdysozoa</taxon>
        <taxon>Arthropoda</taxon>
        <taxon>Hexapoda</taxon>
        <taxon>Insecta</taxon>
        <taxon>Pterygota</taxon>
        <taxon>Neoptera</taxon>
        <taxon>Endopterygota</taxon>
        <taxon>Lepidoptera</taxon>
        <taxon>Glossata</taxon>
        <taxon>Ditrysia</taxon>
        <taxon>Noctuoidea</taxon>
        <taxon>Noctuidae</taxon>
        <taxon>Amphipyrinae</taxon>
        <taxon>Spodoptera</taxon>
    </lineage>
</organism>
<dbReference type="PROSITE" id="PS51257">
    <property type="entry name" value="PROKAR_LIPOPROTEIN"/>
    <property type="match status" value="1"/>
</dbReference>
<evidence type="ECO:0000313" key="7">
    <source>
        <dbReference type="EMBL" id="KAH9632440.1"/>
    </source>
</evidence>
<evidence type="ECO:0000256" key="3">
    <source>
        <dbReference type="ARBA" id="ARBA00022729"/>
    </source>
</evidence>
<dbReference type="InterPro" id="IPR008758">
    <property type="entry name" value="Peptidase_S28"/>
</dbReference>
<accession>A0A922M8U2</accession>
<keyword evidence="3" id="KW-0732">Signal</keyword>
<dbReference type="SUPFAM" id="SSF53474">
    <property type="entry name" value="alpha/beta-Hydrolases"/>
    <property type="match status" value="1"/>
</dbReference>
<protein>
    <submittedName>
        <fullName evidence="7">Uncharacterized protein</fullName>
    </submittedName>
</protein>
<evidence type="ECO:0000313" key="8">
    <source>
        <dbReference type="Proteomes" id="UP000814243"/>
    </source>
</evidence>
<dbReference type="PANTHER" id="PTHR11010:SF5">
    <property type="entry name" value="RE36938P-RELATED"/>
    <property type="match status" value="1"/>
</dbReference>
<dbReference type="GO" id="GO:0070008">
    <property type="term" value="F:serine-type exopeptidase activity"/>
    <property type="evidence" value="ECO:0007669"/>
    <property type="project" value="InterPro"/>
</dbReference>
<keyword evidence="4" id="KW-0378">Hydrolase</keyword>
<dbReference type="GO" id="GO:0008239">
    <property type="term" value="F:dipeptidyl-peptidase activity"/>
    <property type="evidence" value="ECO:0007669"/>
    <property type="project" value="TreeGrafter"/>
</dbReference>
<proteinExistence type="inferred from homology"/>
<name>A0A922M8U2_SPOEX</name>
<evidence type="ECO:0000256" key="4">
    <source>
        <dbReference type="ARBA" id="ARBA00022801"/>
    </source>
</evidence>
<comment type="caution">
    <text evidence="7">The sequence shown here is derived from an EMBL/GenBank/DDBJ whole genome shotgun (WGS) entry which is preliminary data.</text>
</comment>
<evidence type="ECO:0000256" key="1">
    <source>
        <dbReference type="ARBA" id="ARBA00011079"/>
    </source>
</evidence>
<dbReference type="Gene3D" id="3.40.50.1820">
    <property type="entry name" value="alpha/beta hydrolase"/>
    <property type="match status" value="1"/>
</dbReference>
<comment type="similarity">
    <text evidence="1">Belongs to the peptidase S28 family.</text>
</comment>
<dbReference type="GO" id="GO:0006508">
    <property type="term" value="P:proteolysis"/>
    <property type="evidence" value="ECO:0007669"/>
    <property type="project" value="UniProtKB-KW"/>
</dbReference>
<dbReference type="Pfam" id="PF05577">
    <property type="entry name" value="Peptidase_S28"/>
    <property type="match status" value="2"/>
</dbReference>